<reference evidence="1 2" key="2">
    <citation type="submission" date="2007-11" db="EMBL/GenBank/DDBJ databases">
        <authorList>
            <person name="Fulton L."/>
            <person name="Clifton S."/>
            <person name="Fulton B."/>
            <person name="Xu J."/>
            <person name="Minx P."/>
            <person name="Pepin K.H."/>
            <person name="Johnson M."/>
            <person name="Thiruvilangam P."/>
            <person name="Bhonagiri V."/>
            <person name="Nash W.E."/>
            <person name="Mardis E.R."/>
            <person name="Wilson R.K."/>
        </authorList>
    </citation>
    <scope>NUCLEOTIDE SEQUENCE [LARGE SCALE GENOMIC DNA]</scope>
    <source>
        <strain evidence="1 2">ATCC 43183</strain>
    </source>
</reference>
<accession>B0NW17</accession>
<dbReference type="EMBL" id="ABFZ02000023">
    <property type="protein sequence ID" value="EDS13519.1"/>
    <property type="molecule type" value="Genomic_DNA"/>
</dbReference>
<name>B0NW17_BACSE</name>
<evidence type="ECO:0000313" key="2">
    <source>
        <dbReference type="Proteomes" id="UP000004713"/>
    </source>
</evidence>
<reference evidence="1 2" key="1">
    <citation type="submission" date="2007-11" db="EMBL/GenBank/DDBJ databases">
        <title>Draft genome sequence of Bacteroides stercoris(ATCC 43183).</title>
        <authorList>
            <person name="Sudarsanam P."/>
            <person name="Ley R."/>
            <person name="Guruge J."/>
            <person name="Turnbaugh P.J."/>
            <person name="Mahowald M."/>
            <person name="Liep D."/>
            <person name="Gordon J."/>
        </authorList>
    </citation>
    <scope>NUCLEOTIDE SEQUENCE [LARGE SCALE GENOMIC DNA]</scope>
    <source>
        <strain evidence="1 2">ATCC 43183</strain>
    </source>
</reference>
<comment type="caution">
    <text evidence="1">The sequence shown here is derived from an EMBL/GenBank/DDBJ whole genome shotgun (WGS) entry which is preliminary data.</text>
</comment>
<protein>
    <submittedName>
        <fullName evidence="1">Uncharacterized protein</fullName>
    </submittedName>
</protein>
<organism evidence="1 2">
    <name type="scientific">Bacteroides stercoris ATCC 43183</name>
    <dbReference type="NCBI Taxonomy" id="449673"/>
    <lineage>
        <taxon>Bacteria</taxon>
        <taxon>Pseudomonadati</taxon>
        <taxon>Bacteroidota</taxon>
        <taxon>Bacteroidia</taxon>
        <taxon>Bacteroidales</taxon>
        <taxon>Bacteroidaceae</taxon>
        <taxon>Bacteroides</taxon>
    </lineage>
</organism>
<proteinExistence type="predicted"/>
<dbReference type="HOGENOM" id="CLU_3247533_0_0_10"/>
<dbReference type="Proteomes" id="UP000004713">
    <property type="component" value="Unassembled WGS sequence"/>
</dbReference>
<gene>
    <name evidence="1" type="ORF">BACSTE_03700</name>
</gene>
<evidence type="ECO:0000313" key="1">
    <source>
        <dbReference type="EMBL" id="EDS13519.1"/>
    </source>
</evidence>
<dbReference type="AlphaFoldDB" id="B0NW17"/>
<sequence length="42" mass="4702">MRQKYESCASHLSPICFGKPYICANTPQDIEILKDISIFGPS</sequence>